<comment type="similarity">
    <text evidence="1">Belongs to the universal stress protein A family.</text>
</comment>
<name>A0A1J0VUB6_9NOCA</name>
<dbReference type="InterPro" id="IPR006016">
    <property type="entry name" value="UspA"/>
</dbReference>
<dbReference type="SUPFAM" id="SSF52402">
    <property type="entry name" value="Adenine nucleotide alpha hydrolases-like"/>
    <property type="match status" value="1"/>
</dbReference>
<evidence type="ECO:0000259" key="5">
    <source>
        <dbReference type="Pfam" id="PF00582"/>
    </source>
</evidence>
<dbReference type="PRINTS" id="PR01438">
    <property type="entry name" value="UNVRSLSTRESS"/>
</dbReference>
<sequence length="222" mass="23347">MNTTIVLVFAAFWIATGVVTGLWMIRRGHDPLWMLVALAFGPLFVPIALERVERSPRLAAAGAGEVPTSPSSRPDGPRVLVGLDGSPQSEQVLATTLWLFGHGFGMLVLAEVVHYDATMDASGREVDAAKQRLAAAAAVAGELGVVVHFEVLAGPAGEALRRFAEDQEMDVLVVGRRGGGLSTRLLGSVSSDLVHHSPVPVLVVEPARSPATKDSPSPTHPV</sequence>
<proteinExistence type="inferred from homology"/>
<protein>
    <recommendedName>
        <fullName evidence="5">UspA domain-containing protein</fullName>
    </recommendedName>
</protein>
<keyword evidence="3" id="KW-0067">ATP-binding</keyword>
<dbReference type="PANTHER" id="PTHR46268:SF27">
    <property type="entry name" value="UNIVERSAL STRESS PROTEIN RV2623"/>
    <property type="match status" value="1"/>
</dbReference>
<keyword evidence="4" id="KW-0812">Transmembrane</keyword>
<evidence type="ECO:0000313" key="7">
    <source>
        <dbReference type="Proteomes" id="UP000183810"/>
    </source>
</evidence>
<evidence type="ECO:0000256" key="1">
    <source>
        <dbReference type="ARBA" id="ARBA00008791"/>
    </source>
</evidence>
<evidence type="ECO:0000256" key="4">
    <source>
        <dbReference type="SAM" id="Phobius"/>
    </source>
</evidence>
<keyword evidence="4" id="KW-1133">Transmembrane helix</keyword>
<keyword evidence="4" id="KW-0472">Membrane</keyword>
<feature type="domain" description="UspA" evidence="5">
    <location>
        <begin position="78"/>
        <end position="204"/>
    </location>
</feature>
<feature type="transmembrane region" description="Helical" evidence="4">
    <location>
        <begin position="32"/>
        <end position="49"/>
    </location>
</feature>
<dbReference type="PANTHER" id="PTHR46268">
    <property type="entry name" value="STRESS RESPONSE PROTEIN NHAX"/>
    <property type="match status" value="1"/>
</dbReference>
<dbReference type="InterPro" id="IPR014729">
    <property type="entry name" value="Rossmann-like_a/b/a_fold"/>
</dbReference>
<dbReference type="AlphaFoldDB" id="A0A1J0VUB6"/>
<dbReference type="EMBL" id="CP018082">
    <property type="protein sequence ID" value="APE35535.1"/>
    <property type="molecule type" value="Genomic_DNA"/>
</dbReference>
<dbReference type="Pfam" id="PF00582">
    <property type="entry name" value="Usp"/>
    <property type="match status" value="1"/>
</dbReference>
<dbReference type="Proteomes" id="UP000183810">
    <property type="component" value="Chromosome"/>
</dbReference>
<evidence type="ECO:0000256" key="3">
    <source>
        <dbReference type="ARBA" id="ARBA00022840"/>
    </source>
</evidence>
<reference evidence="6" key="1">
    <citation type="submission" date="2016-11" db="EMBL/GenBank/DDBJ databases">
        <authorList>
            <person name="Jaros S."/>
            <person name="Januszkiewicz K."/>
            <person name="Wedrychowicz H."/>
        </authorList>
    </citation>
    <scope>NUCLEOTIDE SEQUENCE [LARGE SCALE GENOMIC DNA]</scope>
    <source>
        <strain evidence="6">Y48</strain>
    </source>
</reference>
<keyword evidence="7" id="KW-1185">Reference proteome</keyword>
<dbReference type="GO" id="GO:0005524">
    <property type="term" value="F:ATP binding"/>
    <property type="evidence" value="ECO:0007669"/>
    <property type="project" value="UniProtKB-KW"/>
</dbReference>
<organism evidence="6 7">
    <name type="scientific">Nocardia mangyaensis</name>
    <dbReference type="NCBI Taxonomy" id="2213200"/>
    <lineage>
        <taxon>Bacteria</taxon>
        <taxon>Bacillati</taxon>
        <taxon>Actinomycetota</taxon>
        <taxon>Actinomycetes</taxon>
        <taxon>Mycobacteriales</taxon>
        <taxon>Nocardiaceae</taxon>
        <taxon>Nocardia</taxon>
    </lineage>
</organism>
<dbReference type="Gene3D" id="3.40.50.620">
    <property type="entry name" value="HUPs"/>
    <property type="match status" value="1"/>
</dbReference>
<gene>
    <name evidence="6" type="ORF">BOX37_18045</name>
</gene>
<dbReference type="InterPro" id="IPR006015">
    <property type="entry name" value="Universal_stress_UspA"/>
</dbReference>
<accession>A0A1J0VUB6</accession>
<evidence type="ECO:0000256" key="2">
    <source>
        <dbReference type="ARBA" id="ARBA00022741"/>
    </source>
</evidence>
<evidence type="ECO:0000313" key="6">
    <source>
        <dbReference type="EMBL" id="APE35535.1"/>
    </source>
</evidence>
<dbReference type="CDD" id="cd23659">
    <property type="entry name" value="USP_At3g01520-like"/>
    <property type="match status" value="1"/>
</dbReference>
<dbReference type="OrthoDB" id="6174426at2"/>
<feature type="transmembrane region" description="Helical" evidence="4">
    <location>
        <begin position="6"/>
        <end position="25"/>
    </location>
</feature>
<dbReference type="RefSeq" id="WP_071928722.1">
    <property type="nucleotide sequence ID" value="NZ_CP018082.1"/>
</dbReference>
<dbReference type="KEGG" id="nsl:BOX37_18045"/>
<keyword evidence="2" id="KW-0547">Nucleotide-binding</keyword>